<evidence type="ECO:0000313" key="2">
    <source>
        <dbReference type="EMBL" id="KAF0905114.1"/>
    </source>
</evidence>
<dbReference type="InterPro" id="IPR036047">
    <property type="entry name" value="F-box-like_dom_sf"/>
</dbReference>
<feature type="domain" description="F-box" evidence="1">
    <location>
        <begin position="12"/>
        <end position="53"/>
    </location>
</feature>
<dbReference type="OrthoDB" id="643896at2759"/>
<dbReference type="InterPro" id="IPR001810">
    <property type="entry name" value="F-box_dom"/>
</dbReference>
<dbReference type="SUPFAM" id="SSF81383">
    <property type="entry name" value="F-box domain"/>
    <property type="match status" value="1"/>
</dbReference>
<evidence type="ECO:0000313" key="3">
    <source>
        <dbReference type="Proteomes" id="UP000479710"/>
    </source>
</evidence>
<sequence>MESPAQPAEMDLTDELLEEVFVRLPTSADLARASMACTSFRRVITGHAFLRRFRRLHPPPVLSILAADFLAAQPPHPSAAAARAFSDPEAADFLCSFIPSPDRWRRRDFCDGRFLLSAVPEGSDPTRRGYDPRALVKHLAVCDPLYRRYLLLPAIPDDLAALVHQSDIASFQPFLCPPAEDEEDTMFRVICFAQCETKLVAFIYSRSSGQWHPVEFDGWRDLTAGTSYPYPSREPELSRRHYAHGCFCWVMHWVSKLLVLDTRSFKFSINLPPAPLSRRMAIVEGVEGKLGLFTLCRDIENAISFLFNGALARSNPANATSHPEAAEVYLPQMTVLEV</sequence>
<dbReference type="Gene3D" id="1.20.1280.50">
    <property type="match status" value="1"/>
</dbReference>
<comment type="caution">
    <text evidence="2">The sequence shown here is derived from an EMBL/GenBank/DDBJ whole genome shotgun (WGS) entry which is preliminary data.</text>
</comment>
<name>A0A6G1CYX2_9ORYZ</name>
<proteinExistence type="predicted"/>
<reference evidence="2 3" key="1">
    <citation type="submission" date="2019-11" db="EMBL/GenBank/DDBJ databases">
        <title>Whole genome sequence of Oryza granulata.</title>
        <authorList>
            <person name="Li W."/>
        </authorList>
    </citation>
    <scope>NUCLEOTIDE SEQUENCE [LARGE SCALE GENOMIC DNA]</scope>
    <source>
        <strain evidence="3">cv. Menghai</strain>
        <tissue evidence="2">Leaf</tissue>
    </source>
</reference>
<dbReference type="PANTHER" id="PTHR31264">
    <property type="entry name" value="OS07G0554500 PROTEIN-RELATED"/>
    <property type="match status" value="1"/>
</dbReference>
<dbReference type="PANTHER" id="PTHR31264:SF32">
    <property type="entry name" value="F-BOX DOMAIN-CONTAINING PROTEIN"/>
    <property type="match status" value="1"/>
</dbReference>
<evidence type="ECO:0000259" key="1">
    <source>
        <dbReference type="SMART" id="SM00256"/>
    </source>
</evidence>
<protein>
    <recommendedName>
        <fullName evidence="1">F-box domain-containing protein</fullName>
    </recommendedName>
</protein>
<organism evidence="2 3">
    <name type="scientific">Oryza meyeriana var. granulata</name>
    <dbReference type="NCBI Taxonomy" id="110450"/>
    <lineage>
        <taxon>Eukaryota</taxon>
        <taxon>Viridiplantae</taxon>
        <taxon>Streptophyta</taxon>
        <taxon>Embryophyta</taxon>
        <taxon>Tracheophyta</taxon>
        <taxon>Spermatophyta</taxon>
        <taxon>Magnoliopsida</taxon>
        <taxon>Liliopsida</taxon>
        <taxon>Poales</taxon>
        <taxon>Poaceae</taxon>
        <taxon>BOP clade</taxon>
        <taxon>Oryzoideae</taxon>
        <taxon>Oryzeae</taxon>
        <taxon>Oryzinae</taxon>
        <taxon>Oryza</taxon>
        <taxon>Oryza meyeriana</taxon>
    </lineage>
</organism>
<dbReference type="Pfam" id="PF00646">
    <property type="entry name" value="F-box"/>
    <property type="match status" value="1"/>
</dbReference>
<dbReference type="AlphaFoldDB" id="A0A6G1CYX2"/>
<gene>
    <name evidence="2" type="ORF">E2562_000913</name>
</gene>
<keyword evidence="3" id="KW-1185">Reference proteome</keyword>
<dbReference type="SMART" id="SM00256">
    <property type="entry name" value="FBOX"/>
    <property type="match status" value="1"/>
</dbReference>
<dbReference type="EMBL" id="SPHZ02000007">
    <property type="protein sequence ID" value="KAF0905114.1"/>
    <property type="molecule type" value="Genomic_DNA"/>
</dbReference>
<dbReference type="Proteomes" id="UP000479710">
    <property type="component" value="Unassembled WGS sequence"/>
</dbReference>
<accession>A0A6G1CYX2</accession>